<dbReference type="AlphaFoldDB" id="A0A6J4IMD1"/>
<feature type="transmembrane region" description="Helical" evidence="1">
    <location>
        <begin position="98"/>
        <end position="120"/>
    </location>
</feature>
<gene>
    <name evidence="2" type="ORF">AVDCRST_MAG26-2009</name>
</gene>
<proteinExistence type="predicted"/>
<feature type="transmembrane region" description="Helical" evidence="1">
    <location>
        <begin position="165"/>
        <end position="188"/>
    </location>
</feature>
<accession>A0A6J4IMD1</accession>
<name>A0A6J4IMD1_9CHLR</name>
<feature type="transmembrane region" description="Helical" evidence="1">
    <location>
        <begin position="255"/>
        <end position="275"/>
    </location>
</feature>
<feature type="transmembrane region" description="Helical" evidence="1">
    <location>
        <begin position="227"/>
        <end position="249"/>
    </location>
</feature>
<keyword evidence="1" id="KW-0812">Transmembrane</keyword>
<keyword evidence="1" id="KW-0472">Membrane</keyword>
<feature type="transmembrane region" description="Helical" evidence="1">
    <location>
        <begin position="34"/>
        <end position="53"/>
    </location>
</feature>
<feature type="transmembrane region" description="Helical" evidence="1">
    <location>
        <begin position="6"/>
        <end position="22"/>
    </location>
</feature>
<sequence length="404" mass="42872">MVILLSICTFAFAFWLGLYLLARDISKALLRRTGLGLVAYALALAADLLGRTAADERGAAALADVHAALVVLPALFWTGALIGVLPEDLPGRTTLDRIWTRGLLPLTTGLAVLIAVTGWLGGGSEAFRGTNAPYLGLVALVLVPLAAGLVLAVRSRRTLRPRPSFPLLLVATLFFGLGIGLLILPLPWLPRDVMLLGIAPDLVLLGAAIALMDAFDEGETLLPDITRSFAAASFLALLFGLQIAMVMLAGAGASGAMLALLLATIATAIAVQILADPLATLLDRVVFTRAPRLRRARADLRAVSSALPRVDEHPALPTVDDVEFVRLTRRALSHYGDLPRLAASPLTRLPAIDARLAARGAPDNPLERASELKALLAESIGRLKPRDGGDFGTTDAWRYYNALY</sequence>
<feature type="non-terminal residue" evidence="2">
    <location>
        <position position="404"/>
    </location>
</feature>
<feature type="transmembrane region" description="Helical" evidence="1">
    <location>
        <begin position="132"/>
        <end position="153"/>
    </location>
</feature>
<organism evidence="2">
    <name type="scientific">uncultured Chloroflexia bacterium</name>
    <dbReference type="NCBI Taxonomy" id="1672391"/>
    <lineage>
        <taxon>Bacteria</taxon>
        <taxon>Bacillati</taxon>
        <taxon>Chloroflexota</taxon>
        <taxon>Chloroflexia</taxon>
        <taxon>environmental samples</taxon>
    </lineage>
</organism>
<dbReference type="EMBL" id="CADCTK010000461">
    <property type="protein sequence ID" value="CAA9253841.1"/>
    <property type="molecule type" value="Genomic_DNA"/>
</dbReference>
<feature type="transmembrane region" description="Helical" evidence="1">
    <location>
        <begin position="65"/>
        <end position="86"/>
    </location>
</feature>
<evidence type="ECO:0000256" key="1">
    <source>
        <dbReference type="SAM" id="Phobius"/>
    </source>
</evidence>
<reference evidence="2" key="1">
    <citation type="submission" date="2020-02" db="EMBL/GenBank/DDBJ databases">
        <authorList>
            <person name="Meier V. D."/>
        </authorList>
    </citation>
    <scope>NUCLEOTIDE SEQUENCE</scope>
    <source>
        <strain evidence="2">AVDCRST_MAG26</strain>
    </source>
</reference>
<feature type="transmembrane region" description="Helical" evidence="1">
    <location>
        <begin position="194"/>
        <end position="215"/>
    </location>
</feature>
<protein>
    <submittedName>
        <fullName evidence="2">Uncharacterized protein</fullName>
    </submittedName>
</protein>
<keyword evidence="1" id="KW-1133">Transmembrane helix</keyword>
<evidence type="ECO:0000313" key="2">
    <source>
        <dbReference type="EMBL" id="CAA9253841.1"/>
    </source>
</evidence>